<feature type="transmembrane region" description="Helical" evidence="5">
    <location>
        <begin position="81"/>
        <end position="100"/>
    </location>
</feature>
<feature type="transmembrane region" description="Helical" evidence="5">
    <location>
        <begin position="19"/>
        <end position="36"/>
    </location>
</feature>
<evidence type="ECO:0000313" key="7">
    <source>
        <dbReference type="Proteomes" id="UP000199558"/>
    </source>
</evidence>
<dbReference type="OrthoDB" id="3576439at2"/>
<dbReference type="InterPro" id="IPR032808">
    <property type="entry name" value="DoxX"/>
</dbReference>
<dbReference type="GO" id="GO:0016020">
    <property type="term" value="C:membrane"/>
    <property type="evidence" value="ECO:0007669"/>
    <property type="project" value="UniProtKB-SubCell"/>
</dbReference>
<name>A0A1A9B9N3_9ACTN</name>
<evidence type="ECO:0000313" key="6">
    <source>
        <dbReference type="EMBL" id="SBT65853.1"/>
    </source>
</evidence>
<organism evidence="6 7">
    <name type="scientific">Micromonospora sediminicola</name>
    <dbReference type="NCBI Taxonomy" id="946078"/>
    <lineage>
        <taxon>Bacteria</taxon>
        <taxon>Bacillati</taxon>
        <taxon>Actinomycetota</taxon>
        <taxon>Actinomycetes</taxon>
        <taxon>Micromonosporales</taxon>
        <taxon>Micromonosporaceae</taxon>
        <taxon>Micromonospora</taxon>
    </lineage>
</organism>
<proteinExistence type="predicted"/>
<comment type="subcellular location">
    <subcellularLocation>
        <location evidence="1">Membrane</location>
        <topology evidence="1">Multi-pass membrane protein</topology>
    </subcellularLocation>
</comment>
<dbReference type="AlphaFoldDB" id="A0A1A9B9N3"/>
<gene>
    <name evidence="6" type="ORF">GA0070622_2867</name>
</gene>
<keyword evidence="7" id="KW-1185">Reference proteome</keyword>
<evidence type="ECO:0000256" key="3">
    <source>
        <dbReference type="ARBA" id="ARBA00022989"/>
    </source>
</evidence>
<dbReference type="STRING" id="946078.GA0070622_2867"/>
<keyword evidence="4 5" id="KW-0472">Membrane</keyword>
<dbReference type="EMBL" id="FLRH01000003">
    <property type="protein sequence ID" value="SBT65853.1"/>
    <property type="molecule type" value="Genomic_DNA"/>
</dbReference>
<feature type="transmembrane region" description="Helical" evidence="5">
    <location>
        <begin position="106"/>
        <end position="124"/>
    </location>
</feature>
<evidence type="ECO:0000256" key="4">
    <source>
        <dbReference type="ARBA" id="ARBA00023136"/>
    </source>
</evidence>
<sequence length="134" mass="13925">MTAVDAVPAQVTRGMHRTLWALQGVLGVFLVVASAGPKLVGETYAVQTFEDMGAAPWFRVLVGLLEPAGGIGLLVPRLAGLAAAGLALLMVGAAITQAFILHGGALVITPVVLLALFVLVAWGRRRSVVELFAR</sequence>
<keyword evidence="3 5" id="KW-1133">Transmembrane helix</keyword>
<evidence type="ECO:0000256" key="2">
    <source>
        <dbReference type="ARBA" id="ARBA00022692"/>
    </source>
</evidence>
<evidence type="ECO:0000256" key="5">
    <source>
        <dbReference type="SAM" id="Phobius"/>
    </source>
</evidence>
<dbReference type="Proteomes" id="UP000199558">
    <property type="component" value="Unassembled WGS sequence"/>
</dbReference>
<accession>A0A1A9B9N3</accession>
<protein>
    <submittedName>
        <fullName evidence="6">DoxX-like family protein</fullName>
    </submittedName>
</protein>
<dbReference type="Pfam" id="PF13564">
    <property type="entry name" value="DoxX_2"/>
    <property type="match status" value="1"/>
</dbReference>
<feature type="transmembrane region" description="Helical" evidence="5">
    <location>
        <begin position="56"/>
        <end position="74"/>
    </location>
</feature>
<reference evidence="7" key="1">
    <citation type="submission" date="2016-06" db="EMBL/GenBank/DDBJ databases">
        <authorList>
            <person name="Varghese N."/>
            <person name="Submissions Spin"/>
        </authorList>
    </citation>
    <scope>NUCLEOTIDE SEQUENCE [LARGE SCALE GENOMIC DNA]</scope>
    <source>
        <strain evidence="7">DSM 45794</strain>
    </source>
</reference>
<evidence type="ECO:0000256" key="1">
    <source>
        <dbReference type="ARBA" id="ARBA00004141"/>
    </source>
</evidence>
<dbReference type="RefSeq" id="WP_091573731.1">
    <property type="nucleotide sequence ID" value="NZ_FLRH01000003.1"/>
</dbReference>
<keyword evidence="2 5" id="KW-0812">Transmembrane</keyword>